<proteinExistence type="inferred from homology"/>
<dbReference type="Gene3D" id="1.10.10.10">
    <property type="entry name" value="Winged helix-like DNA-binding domain superfamily/Winged helix DNA-binding domain"/>
    <property type="match status" value="1"/>
</dbReference>
<comment type="similarity">
    <text evidence="1">Belongs to the sigma-70 factor family. ECF subfamily.</text>
</comment>
<feature type="domain" description="RNA polymerase sigma-70 region 2" evidence="6">
    <location>
        <begin position="13"/>
        <end position="78"/>
    </location>
</feature>
<dbReference type="SUPFAM" id="SSF88946">
    <property type="entry name" value="Sigma2 domain of RNA polymerase sigma factors"/>
    <property type="match status" value="1"/>
</dbReference>
<evidence type="ECO:0000256" key="5">
    <source>
        <dbReference type="ARBA" id="ARBA00023163"/>
    </source>
</evidence>
<dbReference type="InterPro" id="IPR014284">
    <property type="entry name" value="RNA_pol_sigma-70_dom"/>
</dbReference>
<sequence>MSKDPQDQFIQLYDEKSDAIFRHLYFRISDREKALDMMQETFERTWKYIAKGNEIDNMKAFLYRVANNLLIDEYRRRKQVASLDYLHEKGIEVGSGNKEKDAIYDRADVRLALQYVERLPEKDRHMIVMRYVDDLSIKEISEITDLPENNVSVRIHRALKKLQNNFELS</sequence>
<dbReference type="SUPFAM" id="SSF88659">
    <property type="entry name" value="Sigma3 and sigma4 domains of RNA polymerase sigma factors"/>
    <property type="match status" value="1"/>
</dbReference>
<dbReference type="InterPro" id="IPR013325">
    <property type="entry name" value="RNA_pol_sigma_r2"/>
</dbReference>
<dbReference type="GO" id="GO:0006352">
    <property type="term" value="P:DNA-templated transcription initiation"/>
    <property type="evidence" value="ECO:0007669"/>
    <property type="project" value="InterPro"/>
</dbReference>
<keyword evidence="4" id="KW-0238">DNA-binding</keyword>
<evidence type="ECO:0008006" key="10">
    <source>
        <dbReference type="Google" id="ProtNLM"/>
    </source>
</evidence>
<evidence type="ECO:0000313" key="9">
    <source>
        <dbReference type="Proteomes" id="UP000178835"/>
    </source>
</evidence>
<organism evidence="8 9">
    <name type="scientific">Candidatus Spechtbacteria bacterium RIFCSPLOWO2_01_FULL_43_12</name>
    <dbReference type="NCBI Taxonomy" id="1802162"/>
    <lineage>
        <taxon>Bacteria</taxon>
        <taxon>Candidatus Spechtiibacteriota</taxon>
    </lineage>
</organism>
<dbReference type="InterPro" id="IPR013324">
    <property type="entry name" value="RNA_pol_sigma_r3/r4-like"/>
</dbReference>
<keyword evidence="3" id="KW-0731">Sigma factor</keyword>
<evidence type="ECO:0000313" key="8">
    <source>
        <dbReference type="EMBL" id="OGZ60625.1"/>
    </source>
</evidence>
<comment type="caution">
    <text evidence="8">The sequence shown here is derived from an EMBL/GenBank/DDBJ whole genome shotgun (WGS) entry which is preliminary data.</text>
</comment>
<dbReference type="Gene3D" id="1.10.1740.10">
    <property type="match status" value="1"/>
</dbReference>
<evidence type="ECO:0000256" key="2">
    <source>
        <dbReference type="ARBA" id="ARBA00023015"/>
    </source>
</evidence>
<reference evidence="8 9" key="1">
    <citation type="journal article" date="2016" name="Nat. Commun.">
        <title>Thousands of microbial genomes shed light on interconnected biogeochemical processes in an aquifer system.</title>
        <authorList>
            <person name="Anantharaman K."/>
            <person name="Brown C.T."/>
            <person name="Hug L.A."/>
            <person name="Sharon I."/>
            <person name="Castelle C.J."/>
            <person name="Probst A.J."/>
            <person name="Thomas B.C."/>
            <person name="Singh A."/>
            <person name="Wilkins M.J."/>
            <person name="Karaoz U."/>
            <person name="Brodie E.L."/>
            <person name="Williams K.H."/>
            <person name="Hubbard S.S."/>
            <person name="Banfield J.F."/>
        </authorList>
    </citation>
    <scope>NUCLEOTIDE SEQUENCE [LARGE SCALE GENOMIC DNA]</scope>
</reference>
<dbReference type="InterPro" id="IPR036388">
    <property type="entry name" value="WH-like_DNA-bd_sf"/>
</dbReference>
<evidence type="ECO:0000256" key="3">
    <source>
        <dbReference type="ARBA" id="ARBA00023082"/>
    </source>
</evidence>
<dbReference type="AlphaFoldDB" id="A0A1G2HDS0"/>
<dbReference type="PANTHER" id="PTHR43133">
    <property type="entry name" value="RNA POLYMERASE ECF-TYPE SIGMA FACTO"/>
    <property type="match status" value="1"/>
</dbReference>
<dbReference type="EMBL" id="MHOH01000017">
    <property type="protein sequence ID" value="OGZ60625.1"/>
    <property type="molecule type" value="Genomic_DNA"/>
</dbReference>
<dbReference type="InterPro" id="IPR039425">
    <property type="entry name" value="RNA_pol_sigma-70-like"/>
</dbReference>
<evidence type="ECO:0000256" key="1">
    <source>
        <dbReference type="ARBA" id="ARBA00010641"/>
    </source>
</evidence>
<dbReference type="InterPro" id="IPR013249">
    <property type="entry name" value="RNA_pol_sigma70_r4_t2"/>
</dbReference>
<dbReference type="NCBIfam" id="TIGR02937">
    <property type="entry name" value="sigma70-ECF"/>
    <property type="match status" value="1"/>
</dbReference>
<protein>
    <recommendedName>
        <fullName evidence="10">RNA polymerase sigma factor</fullName>
    </recommendedName>
</protein>
<dbReference type="PANTHER" id="PTHR43133:SF8">
    <property type="entry name" value="RNA POLYMERASE SIGMA FACTOR HI_1459-RELATED"/>
    <property type="match status" value="1"/>
</dbReference>
<name>A0A1G2HDS0_9BACT</name>
<keyword evidence="2" id="KW-0805">Transcription regulation</keyword>
<gene>
    <name evidence="8" type="ORF">A2919_01990</name>
</gene>
<evidence type="ECO:0000259" key="6">
    <source>
        <dbReference type="Pfam" id="PF04542"/>
    </source>
</evidence>
<dbReference type="Pfam" id="PF04542">
    <property type="entry name" value="Sigma70_r2"/>
    <property type="match status" value="1"/>
</dbReference>
<accession>A0A1G2HDS0</accession>
<evidence type="ECO:0000256" key="4">
    <source>
        <dbReference type="ARBA" id="ARBA00023125"/>
    </source>
</evidence>
<dbReference type="InterPro" id="IPR007627">
    <property type="entry name" value="RNA_pol_sigma70_r2"/>
</dbReference>
<dbReference type="Proteomes" id="UP000178835">
    <property type="component" value="Unassembled WGS sequence"/>
</dbReference>
<keyword evidence="5" id="KW-0804">Transcription</keyword>
<dbReference type="GO" id="GO:0003677">
    <property type="term" value="F:DNA binding"/>
    <property type="evidence" value="ECO:0007669"/>
    <property type="project" value="UniProtKB-KW"/>
</dbReference>
<feature type="domain" description="RNA polymerase sigma factor 70 region 4 type 2" evidence="7">
    <location>
        <begin position="113"/>
        <end position="162"/>
    </location>
</feature>
<dbReference type="Pfam" id="PF08281">
    <property type="entry name" value="Sigma70_r4_2"/>
    <property type="match status" value="1"/>
</dbReference>
<dbReference type="GO" id="GO:0016987">
    <property type="term" value="F:sigma factor activity"/>
    <property type="evidence" value="ECO:0007669"/>
    <property type="project" value="UniProtKB-KW"/>
</dbReference>
<dbReference type="CDD" id="cd06171">
    <property type="entry name" value="Sigma70_r4"/>
    <property type="match status" value="1"/>
</dbReference>
<evidence type="ECO:0000259" key="7">
    <source>
        <dbReference type="Pfam" id="PF08281"/>
    </source>
</evidence>